<evidence type="ECO:0000313" key="8">
    <source>
        <dbReference type="EMBL" id="GAG60405.1"/>
    </source>
</evidence>
<protein>
    <recommendedName>
        <fullName evidence="9">Glutaconyl-CoA decarboxylase subunit beta</fullName>
    </recommendedName>
</protein>
<dbReference type="GO" id="GO:0016829">
    <property type="term" value="F:lyase activity"/>
    <property type="evidence" value="ECO:0007669"/>
    <property type="project" value="InterPro"/>
</dbReference>
<sequence>LGLIAFIMATAGGILLGQLWYVISHGKINPMIGACGISAFPMSARVVHRLGREEDPENFLIGHAMAANTGGQIGSVTATGILLLLIPQLALL</sequence>
<name>X0YW08_9ZZZZ</name>
<dbReference type="AlphaFoldDB" id="X0YW08"/>
<keyword evidence="2" id="KW-1003">Cell membrane</keyword>
<dbReference type="GO" id="GO:0005886">
    <property type="term" value="C:plasma membrane"/>
    <property type="evidence" value="ECO:0007669"/>
    <property type="project" value="UniProtKB-SubCell"/>
</dbReference>
<comment type="caution">
    <text evidence="8">The sequence shown here is derived from an EMBL/GenBank/DDBJ whole genome shotgun (WGS) entry which is preliminary data.</text>
</comment>
<evidence type="ECO:0000256" key="3">
    <source>
        <dbReference type="ARBA" id="ARBA00022692"/>
    </source>
</evidence>
<evidence type="ECO:0000256" key="6">
    <source>
        <dbReference type="ARBA" id="ARBA00023136"/>
    </source>
</evidence>
<dbReference type="GO" id="GO:0006814">
    <property type="term" value="P:sodium ion transport"/>
    <property type="evidence" value="ECO:0007669"/>
    <property type="project" value="InterPro"/>
</dbReference>
<feature type="transmembrane region" description="Helical" evidence="7">
    <location>
        <begin position="6"/>
        <end position="23"/>
    </location>
</feature>
<evidence type="ECO:0000256" key="1">
    <source>
        <dbReference type="ARBA" id="ARBA00004651"/>
    </source>
</evidence>
<dbReference type="PANTHER" id="PTHR35806">
    <property type="entry name" value="OXALOACETATE DECARBOXYLASE BETA CHAIN 2"/>
    <property type="match status" value="1"/>
</dbReference>
<evidence type="ECO:0000256" key="2">
    <source>
        <dbReference type="ARBA" id="ARBA00022475"/>
    </source>
</evidence>
<keyword evidence="6 7" id="KW-0472">Membrane</keyword>
<keyword evidence="5 7" id="KW-1133">Transmembrane helix</keyword>
<proteinExistence type="predicted"/>
<dbReference type="Pfam" id="PF03977">
    <property type="entry name" value="OAD_beta"/>
    <property type="match status" value="1"/>
</dbReference>
<keyword evidence="3 7" id="KW-0812">Transmembrane</keyword>
<accession>X0YW08</accession>
<reference evidence="8" key="1">
    <citation type="journal article" date="2014" name="Front. Microbiol.">
        <title>High frequency of phylogenetically diverse reductive dehalogenase-homologous genes in deep subseafloor sedimentary metagenomes.</title>
        <authorList>
            <person name="Kawai M."/>
            <person name="Futagami T."/>
            <person name="Toyoda A."/>
            <person name="Takaki Y."/>
            <person name="Nishi S."/>
            <person name="Hori S."/>
            <person name="Arai W."/>
            <person name="Tsubouchi T."/>
            <person name="Morono Y."/>
            <person name="Uchiyama I."/>
            <person name="Ito T."/>
            <person name="Fujiyama A."/>
            <person name="Inagaki F."/>
            <person name="Takami H."/>
        </authorList>
    </citation>
    <scope>NUCLEOTIDE SEQUENCE</scope>
    <source>
        <strain evidence="8">Expedition CK06-06</strain>
    </source>
</reference>
<feature type="non-terminal residue" evidence="8">
    <location>
        <position position="1"/>
    </location>
</feature>
<dbReference type="InterPro" id="IPR005661">
    <property type="entry name" value="OadB_MmdB"/>
</dbReference>
<evidence type="ECO:0000256" key="5">
    <source>
        <dbReference type="ARBA" id="ARBA00022989"/>
    </source>
</evidence>
<dbReference type="PANTHER" id="PTHR35806:SF1">
    <property type="entry name" value="OXALOACETATE DECARBOXYLASE BETA CHAIN 2"/>
    <property type="match status" value="1"/>
</dbReference>
<gene>
    <name evidence="8" type="ORF">S01H4_12090</name>
</gene>
<evidence type="ECO:0000256" key="7">
    <source>
        <dbReference type="SAM" id="Phobius"/>
    </source>
</evidence>
<organism evidence="8">
    <name type="scientific">marine sediment metagenome</name>
    <dbReference type="NCBI Taxonomy" id="412755"/>
    <lineage>
        <taxon>unclassified sequences</taxon>
        <taxon>metagenomes</taxon>
        <taxon>ecological metagenomes</taxon>
    </lineage>
</organism>
<comment type="subcellular location">
    <subcellularLocation>
        <location evidence="1">Cell membrane</location>
        <topology evidence="1">Multi-pass membrane protein</topology>
    </subcellularLocation>
</comment>
<dbReference type="EMBL" id="BART01005063">
    <property type="protein sequence ID" value="GAG60405.1"/>
    <property type="molecule type" value="Genomic_DNA"/>
</dbReference>
<keyword evidence="4" id="KW-1278">Translocase</keyword>
<evidence type="ECO:0008006" key="9">
    <source>
        <dbReference type="Google" id="ProtNLM"/>
    </source>
</evidence>
<evidence type="ECO:0000256" key="4">
    <source>
        <dbReference type="ARBA" id="ARBA00022967"/>
    </source>
</evidence>